<gene>
    <name evidence="12" type="primary">ctaG</name>
    <name evidence="13" type="ORF">CCR87_09115</name>
</gene>
<keyword evidence="9 12" id="KW-1133">Transmembrane helix</keyword>
<sequence>MSGTARTATAATSVALFMAGMGWAAVPLYDLFCRVTGYGGTTGVAAADSDRILEQTVRIRFDASRARDFPWEFRPMERTMEVRIGETALAFYEAYNPTDEPIAGVASYNVTPYAAGRYFMKIHCFCFEYQVLQPGERVQMPVSFYVDPDMVGDREARGVRQITLSYTFHPADMPAEEHASLGGAAAD</sequence>
<evidence type="ECO:0000256" key="6">
    <source>
        <dbReference type="ARBA" id="ARBA00022519"/>
    </source>
</evidence>
<dbReference type="Pfam" id="PF04442">
    <property type="entry name" value="CtaG_Cox11"/>
    <property type="match status" value="1"/>
</dbReference>
<comment type="function">
    <text evidence="1 12">Exerts its effect at some terminal stage of cytochrome c oxidase synthesis, probably by being involved in the insertion of the copper B into subunit I.</text>
</comment>
<evidence type="ECO:0000313" key="14">
    <source>
        <dbReference type="Proteomes" id="UP000706333"/>
    </source>
</evidence>
<dbReference type="Proteomes" id="UP000706333">
    <property type="component" value="Unassembled WGS sequence"/>
</dbReference>
<keyword evidence="7 12" id="KW-0812">Transmembrane</keyword>
<name>A0A934TLZ9_9RHOB</name>
<evidence type="ECO:0000256" key="11">
    <source>
        <dbReference type="ARBA" id="ARBA00023136"/>
    </source>
</evidence>
<evidence type="ECO:0000256" key="4">
    <source>
        <dbReference type="ARBA" id="ARBA00015384"/>
    </source>
</evidence>
<dbReference type="SUPFAM" id="SSF110111">
    <property type="entry name" value="Ctag/Cox11"/>
    <property type="match status" value="1"/>
</dbReference>
<evidence type="ECO:0000256" key="8">
    <source>
        <dbReference type="ARBA" id="ARBA00022968"/>
    </source>
</evidence>
<dbReference type="HAMAP" id="MF_00155">
    <property type="entry name" value="CtaG"/>
    <property type="match status" value="1"/>
</dbReference>
<feature type="topological domain" description="Periplasmic" evidence="12">
    <location>
        <begin position="26"/>
        <end position="187"/>
    </location>
</feature>
<evidence type="ECO:0000256" key="12">
    <source>
        <dbReference type="HAMAP-Rule" id="MF_00155"/>
    </source>
</evidence>
<comment type="similarity">
    <text evidence="3 12">Belongs to the COX11/CtaG family.</text>
</comment>
<proteinExistence type="inferred from homology"/>
<dbReference type="GO" id="GO:0008535">
    <property type="term" value="P:respiratory chain complex IV assembly"/>
    <property type="evidence" value="ECO:0007669"/>
    <property type="project" value="UniProtKB-UniRule"/>
</dbReference>
<dbReference type="GO" id="GO:0005886">
    <property type="term" value="C:plasma membrane"/>
    <property type="evidence" value="ECO:0007669"/>
    <property type="project" value="UniProtKB-SubCell"/>
</dbReference>
<reference evidence="13" key="1">
    <citation type="submission" date="2017-05" db="EMBL/GenBank/DDBJ databases">
        <authorList>
            <person name="Imhoff J.F."/>
            <person name="Rahn T."/>
            <person name="Kuenzel S."/>
            <person name="Neulinger S.C."/>
        </authorList>
    </citation>
    <scope>NUCLEOTIDE SEQUENCE</scope>
    <source>
        <strain evidence="13">LMG 28126</strain>
    </source>
</reference>
<evidence type="ECO:0000256" key="10">
    <source>
        <dbReference type="ARBA" id="ARBA00023008"/>
    </source>
</evidence>
<evidence type="ECO:0000256" key="9">
    <source>
        <dbReference type="ARBA" id="ARBA00022989"/>
    </source>
</evidence>
<comment type="subcellular location">
    <subcellularLocation>
        <location evidence="2 12">Cell inner membrane</location>
        <topology evidence="2 12">Single-pass type II membrane protein</topology>
        <orientation evidence="2 12">Periplasmic side</orientation>
    </subcellularLocation>
</comment>
<dbReference type="InterPro" id="IPR007533">
    <property type="entry name" value="Cyt_c_oxidase_assmbl_CtaG"/>
</dbReference>
<keyword evidence="6 12" id="KW-0997">Cell inner membrane</keyword>
<evidence type="ECO:0000256" key="7">
    <source>
        <dbReference type="ARBA" id="ARBA00022692"/>
    </source>
</evidence>
<organism evidence="13 14">
    <name type="scientific">Rhodobaculum claviforme</name>
    <dbReference type="NCBI Taxonomy" id="1549854"/>
    <lineage>
        <taxon>Bacteria</taxon>
        <taxon>Pseudomonadati</taxon>
        <taxon>Pseudomonadota</taxon>
        <taxon>Alphaproteobacteria</taxon>
        <taxon>Rhodobacterales</taxon>
        <taxon>Paracoccaceae</taxon>
        <taxon>Rhodobaculum</taxon>
    </lineage>
</organism>
<dbReference type="InterPro" id="IPR023471">
    <property type="entry name" value="CtaG/Cox11_dom_sf"/>
</dbReference>
<comment type="caution">
    <text evidence="13">The sequence shown here is derived from an EMBL/GenBank/DDBJ whole genome shotgun (WGS) entry which is preliminary data.</text>
</comment>
<dbReference type="RefSeq" id="WP_201157248.1">
    <property type="nucleotide sequence ID" value="NZ_NHSD01000252.1"/>
</dbReference>
<evidence type="ECO:0000256" key="3">
    <source>
        <dbReference type="ARBA" id="ARBA00009620"/>
    </source>
</evidence>
<keyword evidence="8 12" id="KW-0735">Signal-anchor</keyword>
<reference evidence="13" key="2">
    <citation type="journal article" date="2020" name="Microorganisms">
        <title>Osmotic Adaptation and Compatible Solute Biosynthesis of Phototrophic Bacteria as Revealed from Genome Analyses.</title>
        <authorList>
            <person name="Imhoff J.F."/>
            <person name="Rahn T."/>
            <person name="Kunzel S."/>
            <person name="Keller A."/>
            <person name="Neulinger S.C."/>
        </authorList>
    </citation>
    <scope>NUCLEOTIDE SEQUENCE</scope>
    <source>
        <strain evidence="13">LMG 28126</strain>
    </source>
</reference>
<dbReference type="EMBL" id="NHSD01000252">
    <property type="protein sequence ID" value="MBK5927483.1"/>
    <property type="molecule type" value="Genomic_DNA"/>
</dbReference>
<feature type="topological domain" description="Cytoplasmic" evidence="12">
    <location>
        <begin position="1"/>
        <end position="6"/>
    </location>
</feature>
<dbReference type="FunFam" id="2.60.370.10:FF:000001">
    <property type="entry name" value="COX11 cytochrome c oxidase assembly homolog"/>
    <property type="match status" value="1"/>
</dbReference>
<dbReference type="PIRSF" id="PIRSF005413">
    <property type="entry name" value="COX11"/>
    <property type="match status" value="1"/>
</dbReference>
<dbReference type="PANTHER" id="PTHR21320">
    <property type="entry name" value="CYTOCHROME C OXIDASE ASSEMBLY PROTEIN COX11-RELATED"/>
    <property type="match status" value="1"/>
</dbReference>
<keyword evidence="14" id="KW-1185">Reference proteome</keyword>
<keyword evidence="10 12" id="KW-0186">Copper</keyword>
<keyword evidence="11 12" id="KW-0472">Membrane</keyword>
<evidence type="ECO:0000256" key="1">
    <source>
        <dbReference type="ARBA" id="ARBA00004007"/>
    </source>
</evidence>
<dbReference type="GO" id="GO:0005507">
    <property type="term" value="F:copper ion binding"/>
    <property type="evidence" value="ECO:0007669"/>
    <property type="project" value="InterPro"/>
</dbReference>
<evidence type="ECO:0000313" key="13">
    <source>
        <dbReference type="EMBL" id="MBK5927483.1"/>
    </source>
</evidence>
<dbReference type="Gene3D" id="2.60.370.10">
    <property type="entry name" value="Ctag/Cox11"/>
    <property type="match status" value="1"/>
</dbReference>
<protein>
    <recommendedName>
        <fullName evidence="4 12">Cytochrome c oxidase assembly protein CtaG</fullName>
    </recommendedName>
</protein>
<dbReference type="AlphaFoldDB" id="A0A934TLZ9"/>
<accession>A0A934TLZ9</accession>
<keyword evidence="5 12" id="KW-1003">Cell membrane</keyword>
<dbReference type="NCBIfam" id="NF003465">
    <property type="entry name" value="PRK05089.1"/>
    <property type="match status" value="1"/>
</dbReference>
<evidence type="ECO:0000256" key="5">
    <source>
        <dbReference type="ARBA" id="ARBA00022475"/>
    </source>
</evidence>
<dbReference type="PANTHER" id="PTHR21320:SF3">
    <property type="entry name" value="CYTOCHROME C OXIDASE ASSEMBLY PROTEIN COX11, MITOCHONDRIAL-RELATED"/>
    <property type="match status" value="1"/>
</dbReference>
<evidence type="ECO:0000256" key="2">
    <source>
        <dbReference type="ARBA" id="ARBA00004382"/>
    </source>
</evidence>